<dbReference type="WBParaSite" id="nRc.2.0.1.t11223-RA">
    <property type="protein sequence ID" value="nRc.2.0.1.t11223-RA"/>
    <property type="gene ID" value="nRc.2.0.1.g11223"/>
</dbReference>
<protein>
    <submittedName>
        <fullName evidence="2">Uncharacterized protein</fullName>
    </submittedName>
</protein>
<dbReference type="AlphaFoldDB" id="A0A915IBR4"/>
<dbReference type="Proteomes" id="UP000887565">
    <property type="component" value="Unplaced"/>
</dbReference>
<organism evidence="1 2">
    <name type="scientific">Romanomermis culicivorax</name>
    <name type="common">Nematode worm</name>
    <dbReference type="NCBI Taxonomy" id="13658"/>
    <lineage>
        <taxon>Eukaryota</taxon>
        <taxon>Metazoa</taxon>
        <taxon>Ecdysozoa</taxon>
        <taxon>Nematoda</taxon>
        <taxon>Enoplea</taxon>
        <taxon>Dorylaimia</taxon>
        <taxon>Mermithida</taxon>
        <taxon>Mermithoidea</taxon>
        <taxon>Mermithidae</taxon>
        <taxon>Romanomermis</taxon>
    </lineage>
</organism>
<sequence length="73" mass="7537">MDWAKVEAMGGNNVVRVAVIDTADIEVIGGNNVVVLESDVETEVACSTSIGGTRGSRALNSGFGGFFKASRGF</sequence>
<reference evidence="2" key="1">
    <citation type="submission" date="2022-11" db="UniProtKB">
        <authorList>
            <consortium name="WormBaseParasite"/>
        </authorList>
    </citation>
    <scope>IDENTIFICATION</scope>
</reference>
<evidence type="ECO:0000313" key="2">
    <source>
        <dbReference type="WBParaSite" id="nRc.2.0.1.t11223-RA"/>
    </source>
</evidence>
<proteinExistence type="predicted"/>
<evidence type="ECO:0000313" key="1">
    <source>
        <dbReference type="Proteomes" id="UP000887565"/>
    </source>
</evidence>
<name>A0A915IBR4_ROMCU</name>
<keyword evidence="1" id="KW-1185">Reference proteome</keyword>
<accession>A0A915IBR4</accession>